<dbReference type="GO" id="GO:0009432">
    <property type="term" value="P:SOS response"/>
    <property type="evidence" value="ECO:0007669"/>
    <property type="project" value="UniProtKB-UniRule"/>
</dbReference>
<keyword evidence="4 12" id="KW-0963">Cytoplasm</keyword>
<dbReference type="EMBL" id="BJJW01000009">
    <property type="protein sequence ID" value="GDZ84300.1"/>
    <property type="molecule type" value="Genomic_DNA"/>
</dbReference>
<dbReference type="InterPro" id="IPR018078">
    <property type="entry name" value="DNA-binding_RecF_CS"/>
</dbReference>
<feature type="domain" description="RecF/RecN/SMC N-terminal" evidence="14">
    <location>
        <begin position="3"/>
        <end position="346"/>
    </location>
</feature>
<evidence type="ECO:0000256" key="7">
    <source>
        <dbReference type="ARBA" id="ARBA00022763"/>
    </source>
</evidence>
<reference evidence="15 16" key="1">
    <citation type="submission" date="2019-04" db="EMBL/GenBank/DDBJ databases">
        <title>A pseudo-fructophilic Leuconostoc citreum strain F192-5 isolated from peel of satsuma mandarin: the first report for isolation and characterization of strain-dependent fructophilic-like characteristics.</title>
        <authorList>
            <person name="Maeno S."/>
            <person name="Tanizawa Y."/>
            <person name="Kajikawa A."/>
            <person name="Kanesaki Y."/>
            <person name="Kubota E."/>
            <person name="Arita M."/>
            <person name="Leon D."/>
            <person name="Endo A."/>
        </authorList>
    </citation>
    <scope>NUCLEOTIDE SEQUENCE [LARGE SCALE GENOMIC DNA]</scope>
    <source>
        <strain evidence="15 16">F192-5</strain>
    </source>
</reference>
<evidence type="ECO:0000256" key="4">
    <source>
        <dbReference type="ARBA" id="ARBA00022490"/>
    </source>
</evidence>
<keyword evidence="6 12" id="KW-0547">Nucleotide-binding</keyword>
<dbReference type="InterPro" id="IPR042174">
    <property type="entry name" value="RecF_2"/>
</dbReference>
<keyword evidence="8 12" id="KW-0067">ATP-binding</keyword>
<dbReference type="PROSITE" id="PS00617">
    <property type="entry name" value="RECF_1"/>
    <property type="match status" value="1"/>
</dbReference>
<evidence type="ECO:0000256" key="1">
    <source>
        <dbReference type="ARBA" id="ARBA00004496"/>
    </source>
</evidence>
<keyword evidence="10 12" id="KW-0234">DNA repair</keyword>
<comment type="similarity">
    <text evidence="2 12 13">Belongs to the RecF family.</text>
</comment>
<organism evidence="15 16">
    <name type="scientific">Leuconostoc citreum</name>
    <dbReference type="NCBI Taxonomy" id="33964"/>
    <lineage>
        <taxon>Bacteria</taxon>
        <taxon>Bacillati</taxon>
        <taxon>Bacillota</taxon>
        <taxon>Bacilli</taxon>
        <taxon>Lactobacillales</taxon>
        <taxon>Lactobacillaceae</taxon>
        <taxon>Leuconostoc</taxon>
    </lineage>
</organism>
<evidence type="ECO:0000256" key="13">
    <source>
        <dbReference type="RuleBase" id="RU000578"/>
    </source>
</evidence>
<dbReference type="PANTHER" id="PTHR32182">
    <property type="entry name" value="DNA REPLICATION AND REPAIR PROTEIN RECF"/>
    <property type="match status" value="1"/>
</dbReference>
<evidence type="ECO:0000313" key="16">
    <source>
        <dbReference type="Proteomes" id="UP000323274"/>
    </source>
</evidence>
<dbReference type="PROSITE" id="PS00618">
    <property type="entry name" value="RECF_2"/>
    <property type="match status" value="1"/>
</dbReference>
<dbReference type="GO" id="GO:0000731">
    <property type="term" value="P:DNA synthesis involved in DNA repair"/>
    <property type="evidence" value="ECO:0007669"/>
    <property type="project" value="TreeGrafter"/>
</dbReference>
<dbReference type="SUPFAM" id="SSF52540">
    <property type="entry name" value="P-loop containing nucleoside triphosphate hydrolases"/>
    <property type="match status" value="1"/>
</dbReference>
<dbReference type="InterPro" id="IPR003395">
    <property type="entry name" value="RecF/RecN/SMC_N"/>
</dbReference>
<evidence type="ECO:0000256" key="6">
    <source>
        <dbReference type="ARBA" id="ARBA00022741"/>
    </source>
</evidence>
<dbReference type="GO" id="GO:0003697">
    <property type="term" value="F:single-stranded DNA binding"/>
    <property type="evidence" value="ECO:0007669"/>
    <property type="project" value="UniProtKB-UniRule"/>
</dbReference>
<evidence type="ECO:0000256" key="10">
    <source>
        <dbReference type="ARBA" id="ARBA00023204"/>
    </source>
</evidence>
<accession>A0A5A5TZF7</accession>
<protein>
    <recommendedName>
        <fullName evidence="3 12">DNA replication and repair protein RecF</fullName>
    </recommendedName>
</protein>
<dbReference type="GO" id="GO:0006302">
    <property type="term" value="P:double-strand break repair"/>
    <property type="evidence" value="ECO:0007669"/>
    <property type="project" value="TreeGrafter"/>
</dbReference>
<dbReference type="NCBIfam" id="TIGR00611">
    <property type="entry name" value="recf"/>
    <property type="match status" value="1"/>
</dbReference>
<keyword evidence="7 12" id="KW-0227">DNA damage</keyword>
<dbReference type="GO" id="GO:0005524">
    <property type="term" value="F:ATP binding"/>
    <property type="evidence" value="ECO:0007669"/>
    <property type="project" value="UniProtKB-UniRule"/>
</dbReference>
<name>A0A5A5TZF7_LEUCI</name>
<evidence type="ECO:0000256" key="12">
    <source>
        <dbReference type="HAMAP-Rule" id="MF_00365"/>
    </source>
</evidence>
<dbReference type="Gene3D" id="3.40.50.300">
    <property type="entry name" value="P-loop containing nucleotide triphosphate hydrolases"/>
    <property type="match status" value="1"/>
</dbReference>
<dbReference type="CDD" id="cd03242">
    <property type="entry name" value="ABC_RecF"/>
    <property type="match status" value="1"/>
</dbReference>
<dbReference type="Proteomes" id="UP000323274">
    <property type="component" value="Unassembled WGS sequence"/>
</dbReference>
<feature type="binding site" evidence="12">
    <location>
        <begin position="30"/>
        <end position="37"/>
    </location>
    <ligand>
        <name>ATP</name>
        <dbReference type="ChEBI" id="CHEBI:30616"/>
    </ligand>
</feature>
<dbReference type="Pfam" id="PF02463">
    <property type="entry name" value="SMC_N"/>
    <property type="match status" value="1"/>
</dbReference>
<proteinExistence type="inferred from homology"/>
<sequence>MELTSLKLVNYRNYANLELDFSPGVNVFLGENAQGKTNLLESIYVLALARSHRTSSDKDLINWTAKETTISGRIKKNISETPLSLHFSSKGKKARVNHLEQSKLSQYVGQLNVILFAPEDLELVKGAPSVRRRFIDMEFGQMNPLYLYNITQYRRILKDRNAYLKRLQLKQTKDTVFLDVLTDQLVSVGAEVILARQLFVRRLQAAAQPIHAEVSNQREQLTLVYQTSIDFEEHADLEQIKATFAATLNRQRTREVMQGSTVVGPHRDDLQFIVNQNDVAVFGSQGQQRTTALAIKLAEIDLMAQETGEYPILLLDDVLSELDASRQTHLLLAIQDKVQTFITAPSLSDVARQLIHTPKVFHVKQGEITLEAKHTSEK</sequence>
<dbReference type="InterPro" id="IPR001238">
    <property type="entry name" value="DNA-binding_RecF"/>
</dbReference>
<dbReference type="PANTHER" id="PTHR32182:SF0">
    <property type="entry name" value="DNA REPLICATION AND REPAIR PROTEIN RECF"/>
    <property type="match status" value="1"/>
</dbReference>
<evidence type="ECO:0000256" key="8">
    <source>
        <dbReference type="ARBA" id="ARBA00022840"/>
    </source>
</evidence>
<comment type="subcellular location">
    <subcellularLocation>
        <location evidence="1 12 13">Cytoplasm</location>
    </subcellularLocation>
</comment>
<keyword evidence="9 12" id="KW-0238">DNA-binding</keyword>
<dbReference type="HAMAP" id="MF_00365">
    <property type="entry name" value="RecF"/>
    <property type="match status" value="1"/>
</dbReference>
<evidence type="ECO:0000256" key="5">
    <source>
        <dbReference type="ARBA" id="ARBA00022705"/>
    </source>
</evidence>
<comment type="function">
    <text evidence="12 13">The RecF protein is involved in DNA metabolism; it is required for DNA replication and normal SOS inducibility. RecF binds preferentially to single-stranded, linear DNA. It also seems to bind ATP.</text>
</comment>
<evidence type="ECO:0000256" key="2">
    <source>
        <dbReference type="ARBA" id="ARBA00008016"/>
    </source>
</evidence>
<evidence type="ECO:0000313" key="15">
    <source>
        <dbReference type="EMBL" id="GDZ84300.1"/>
    </source>
</evidence>
<comment type="caution">
    <text evidence="15">The sequence shown here is derived from an EMBL/GenBank/DDBJ whole genome shotgun (WGS) entry which is preliminary data.</text>
</comment>
<dbReference type="GO" id="GO:0005737">
    <property type="term" value="C:cytoplasm"/>
    <property type="evidence" value="ECO:0007669"/>
    <property type="project" value="UniProtKB-SubCell"/>
</dbReference>
<dbReference type="InterPro" id="IPR027417">
    <property type="entry name" value="P-loop_NTPase"/>
</dbReference>
<keyword evidence="5 12" id="KW-0235">DNA replication</keyword>
<evidence type="ECO:0000256" key="3">
    <source>
        <dbReference type="ARBA" id="ARBA00020170"/>
    </source>
</evidence>
<dbReference type="FunFam" id="1.20.1050.90:FF:000002">
    <property type="entry name" value="DNA replication and repair protein RecF"/>
    <property type="match status" value="1"/>
</dbReference>
<dbReference type="RefSeq" id="WP_149334637.1">
    <property type="nucleotide sequence ID" value="NZ_BJJW01000009.1"/>
</dbReference>
<dbReference type="Gene3D" id="1.20.1050.90">
    <property type="entry name" value="RecF/RecN/SMC, N-terminal domain"/>
    <property type="match status" value="1"/>
</dbReference>
<evidence type="ECO:0000256" key="11">
    <source>
        <dbReference type="ARBA" id="ARBA00023236"/>
    </source>
</evidence>
<evidence type="ECO:0000259" key="14">
    <source>
        <dbReference type="Pfam" id="PF02463"/>
    </source>
</evidence>
<dbReference type="AlphaFoldDB" id="A0A5A5TZF7"/>
<evidence type="ECO:0000256" key="9">
    <source>
        <dbReference type="ARBA" id="ARBA00023125"/>
    </source>
</evidence>
<keyword evidence="11 12" id="KW-0742">SOS response</keyword>
<gene>
    <name evidence="12 15" type="primary">recF</name>
    <name evidence="15" type="ORF">LCIT_15420</name>
</gene>
<dbReference type="GO" id="GO:0006260">
    <property type="term" value="P:DNA replication"/>
    <property type="evidence" value="ECO:0007669"/>
    <property type="project" value="UniProtKB-UniRule"/>
</dbReference>